<keyword evidence="2" id="KW-1185">Reference proteome</keyword>
<dbReference type="RefSeq" id="WP_342883439.1">
    <property type="nucleotide sequence ID" value="NZ_JBBMQU010000006.1"/>
</dbReference>
<dbReference type="Pfam" id="PF09553">
    <property type="entry name" value="RE_Eco47II"/>
    <property type="match status" value="1"/>
</dbReference>
<protein>
    <submittedName>
        <fullName evidence="1">Eco47II family restriction endonuclease</fullName>
        <ecNumber evidence="1">3.1.21.-</ecNumber>
    </submittedName>
</protein>
<dbReference type="InterPro" id="IPR019057">
    <property type="entry name" value="Restrct_endonuc_II_Eco47II"/>
</dbReference>
<comment type="caution">
    <text evidence="1">The sequence shown here is derived from an EMBL/GenBank/DDBJ whole genome shotgun (WGS) entry which is preliminary data.</text>
</comment>
<keyword evidence="1" id="KW-0378">Hydrolase</keyword>
<evidence type="ECO:0000313" key="1">
    <source>
        <dbReference type="EMBL" id="MEM5550121.1"/>
    </source>
</evidence>
<organism evidence="1 2">
    <name type="scientific">Pseudoalteromonas neustonica</name>
    <dbReference type="NCBI Taxonomy" id="1840331"/>
    <lineage>
        <taxon>Bacteria</taxon>
        <taxon>Pseudomonadati</taxon>
        <taxon>Pseudomonadota</taxon>
        <taxon>Gammaproteobacteria</taxon>
        <taxon>Alteromonadales</taxon>
        <taxon>Pseudoalteromonadaceae</taxon>
        <taxon>Pseudoalteromonas</taxon>
    </lineage>
</organism>
<dbReference type="GO" id="GO:0004519">
    <property type="term" value="F:endonuclease activity"/>
    <property type="evidence" value="ECO:0007669"/>
    <property type="project" value="UniProtKB-KW"/>
</dbReference>
<gene>
    <name evidence="1" type="ORF">WNY63_05180</name>
</gene>
<keyword evidence="1" id="KW-0540">Nuclease</keyword>
<evidence type="ECO:0000313" key="2">
    <source>
        <dbReference type="Proteomes" id="UP001388366"/>
    </source>
</evidence>
<name>A0ABU9TZC6_9GAMM</name>
<accession>A0ABU9TZC6</accession>
<dbReference type="EC" id="3.1.21.-" evidence="1"/>
<sequence length="249" mass="29117">MNKKYGLSFISDEDLFNHVKETIEKYRFTINLKEFNQNLVDPIKLTFDSKIYNKSIEEIIESESLRQIDKSNTNHIGYFHQNIFKFFDGWVIPDKGFDAINEDKKFFVEMKNKHNTMNSSSAQKTYIKMQNKILRDDESTCYLVEVIAKNSQDITWKIRLDGEPLSNKNIRRTSIDKFYEIVTGENDAFKNLCEQIPKVISDVIETGEITAAKNTVFEELKALSPDLLKSIYLLSFKKYQGFDDLNLVK</sequence>
<proteinExistence type="predicted"/>
<reference evidence="1 2" key="1">
    <citation type="submission" date="2024-03" db="EMBL/GenBank/DDBJ databases">
        <title>Community enrichment and isolation of bacterial strains for fucoidan degradation.</title>
        <authorList>
            <person name="Sichert A."/>
        </authorList>
    </citation>
    <scope>NUCLEOTIDE SEQUENCE [LARGE SCALE GENOMIC DNA]</scope>
    <source>
        <strain evidence="1 2">AS81</strain>
    </source>
</reference>
<dbReference type="GO" id="GO:0016787">
    <property type="term" value="F:hydrolase activity"/>
    <property type="evidence" value="ECO:0007669"/>
    <property type="project" value="UniProtKB-KW"/>
</dbReference>
<keyword evidence="1" id="KW-0255">Endonuclease</keyword>
<dbReference type="EMBL" id="JBBMQU010000006">
    <property type="protein sequence ID" value="MEM5550121.1"/>
    <property type="molecule type" value="Genomic_DNA"/>
</dbReference>
<dbReference type="Proteomes" id="UP001388366">
    <property type="component" value="Unassembled WGS sequence"/>
</dbReference>